<evidence type="ECO:0000313" key="3">
    <source>
        <dbReference type="Proteomes" id="UP001283109"/>
    </source>
</evidence>
<dbReference type="SUPFAM" id="SSF56349">
    <property type="entry name" value="DNA breaking-rejoining enzymes"/>
    <property type="match status" value="1"/>
</dbReference>
<organism evidence="2 3">
    <name type="scientific">Microbacterium arthrosphaerae</name>
    <dbReference type="NCBI Taxonomy" id="792652"/>
    <lineage>
        <taxon>Bacteria</taxon>
        <taxon>Bacillati</taxon>
        <taxon>Actinomycetota</taxon>
        <taxon>Actinomycetes</taxon>
        <taxon>Micrococcales</taxon>
        <taxon>Microbacteriaceae</taxon>
        <taxon>Microbacterium</taxon>
    </lineage>
</organism>
<dbReference type="RefSeq" id="WP_318353142.1">
    <property type="nucleotide sequence ID" value="NZ_JAWQEV010000002.1"/>
</dbReference>
<keyword evidence="1" id="KW-0238">DNA-binding</keyword>
<dbReference type="InterPro" id="IPR010998">
    <property type="entry name" value="Integrase_recombinase_N"/>
</dbReference>
<protein>
    <recommendedName>
        <fullName evidence="4">Core-binding (CB) domain-containing protein</fullName>
    </recommendedName>
</protein>
<dbReference type="EMBL" id="JAWQEV010000002">
    <property type="protein sequence ID" value="MDW4572617.1"/>
    <property type="molecule type" value="Genomic_DNA"/>
</dbReference>
<accession>A0ABU4H1J8</accession>
<dbReference type="InterPro" id="IPR011010">
    <property type="entry name" value="DNA_brk_join_enz"/>
</dbReference>
<proteinExistence type="predicted"/>
<reference evidence="2 3" key="1">
    <citation type="submission" date="2023-11" db="EMBL/GenBank/DDBJ databases">
        <title>Draft genome sequence of Microbacterium arthrosphaerae JCM 30492.</title>
        <authorList>
            <person name="Zhang G."/>
            <person name="Ding Y."/>
        </authorList>
    </citation>
    <scope>NUCLEOTIDE SEQUENCE [LARGE SCALE GENOMIC DNA]</scope>
    <source>
        <strain evidence="2 3">JCM 30492</strain>
    </source>
</reference>
<evidence type="ECO:0000256" key="1">
    <source>
        <dbReference type="ARBA" id="ARBA00023125"/>
    </source>
</evidence>
<name>A0ABU4H1J8_9MICO</name>
<evidence type="ECO:0000313" key="2">
    <source>
        <dbReference type="EMBL" id="MDW4572617.1"/>
    </source>
</evidence>
<dbReference type="Proteomes" id="UP001283109">
    <property type="component" value="Unassembled WGS sequence"/>
</dbReference>
<gene>
    <name evidence="2" type="ORF">R8Z58_07485</name>
</gene>
<keyword evidence="3" id="KW-1185">Reference proteome</keyword>
<sequence>MTRAGLAPGDIGNVAYVTKDSGVILARVRFRREDGSGGRVSRTGPSRAAARRAVMEAAREQMKDFELDAELTLNRDSTLAELVEAYLAVQDERNETGTRQYLNDEAAVARKYIAQKDFGATTLRKLRPSLIVAEHRRIKRKRPGRARQFATVIRKLCAYAYELDLVTSNPALGIKLTRS</sequence>
<evidence type="ECO:0008006" key="4">
    <source>
        <dbReference type="Google" id="ProtNLM"/>
    </source>
</evidence>
<dbReference type="Gene3D" id="1.10.150.130">
    <property type="match status" value="1"/>
</dbReference>
<comment type="caution">
    <text evidence="2">The sequence shown here is derived from an EMBL/GenBank/DDBJ whole genome shotgun (WGS) entry which is preliminary data.</text>
</comment>